<feature type="transmembrane region" description="Helical" evidence="12">
    <location>
        <begin position="50"/>
        <end position="70"/>
    </location>
</feature>
<evidence type="ECO:0000256" key="7">
    <source>
        <dbReference type="ARBA" id="ARBA00022989"/>
    </source>
</evidence>
<accession>A0AAX4JP17</accession>
<gene>
    <name evidence="16" type="ORF">L201_001993</name>
</gene>
<evidence type="ECO:0000256" key="5">
    <source>
        <dbReference type="ARBA" id="ARBA00022692"/>
    </source>
</evidence>
<dbReference type="InterPro" id="IPR013121">
    <property type="entry name" value="Fe_red_NAD-bd_6"/>
</dbReference>
<evidence type="ECO:0000313" key="17">
    <source>
        <dbReference type="Proteomes" id="UP001355207"/>
    </source>
</evidence>
<evidence type="ECO:0000256" key="8">
    <source>
        <dbReference type="ARBA" id="ARBA00023002"/>
    </source>
</evidence>
<dbReference type="CDD" id="cd06186">
    <property type="entry name" value="NOX_Duox_like_FAD_NADP"/>
    <property type="match status" value="1"/>
</dbReference>
<evidence type="ECO:0000256" key="1">
    <source>
        <dbReference type="ARBA" id="ARBA00004651"/>
    </source>
</evidence>
<evidence type="ECO:0000259" key="13">
    <source>
        <dbReference type="Pfam" id="PF01794"/>
    </source>
</evidence>
<evidence type="ECO:0000259" key="15">
    <source>
        <dbReference type="Pfam" id="PF08030"/>
    </source>
</evidence>
<keyword evidence="4" id="KW-1003">Cell membrane</keyword>
<feature type="transmembrane region" description="Helical" evidence="12">
    <location>
        <begin position="112"/>
        <end position="132"/>
    </location>
</feature>
<dbReference type="SUPFAM" id="SSF63380">
    <property type="entry name" value="Riboflavin synthase domain-like"/>
    <property type="match status" value="1"/>
</dbReference>
<comment type="subcellular location">
    <subcellularLocation>
        <location evidence="1">Cell membrane</location>
        <topology evidence="1">Multi-pass membrane protein</topology>
    </subcellularLocation>
</comment>
<evidence type="ECO:0000256" key="9">
    <source>
        <dbReference type="ARBA" id="ARBA00023065"/>
    </source>
</evidence>
<evidence type="ECO:0000256" key="6">
    <source>
        <dbReference type="ARBA" id="ARBA00022982"/>
    </source>
</evidence>
<evidence type="ECO:0000256" key="12">
    <source>
        <dbReference type="SAM" id="Phobius"/>
    </source>
</evidence>
<dbReference type="InterPro" id="IPR013112">
    <property type="entry name" value="FAD-bd_8"/>
</dbReference>
<dbReference type="EC" id="1.16.1.9" evidence="2"/>
<dbReference type="GO" id="GO:0005886">
    <property type="term" value="C:plasma membrane"/>
    <property type="evidence" value="ECO:0007669"/>
    <property type="project" value="UniProtKB-SubCell"/>
</dbReference>
<dbReference type="SFLD" id="SFLDS00052">
    <property type="entry name" value="Ferric_Reductase_Domain"/>
    <property type="match status" value="1"/>
</dbReference>
<dbReference type="RefSeq" id="XP_066073870.1">
    <property type="nucleotide sequence ID" value="XM_066217773.1"/>
</dbReference>
<feature type="domain" description="Ferric reductase NAD binding" evidence="15">
    <location>
        <begin position="428"/>
        <end position="644"/>
    </location>
</feature>
<feature type="transmembrane region" description="Helical" evidence="12">
    <location>
        <begin position="270"/>
        <end position="286"/>
    </location>
</feature>
<keyword evidence="7 12" id="KW-1133">Transmembrane helix</keyword>
<sequence length="671" mass="76605">MIEPRHIQDYNDAASLEPHWGYADRVVPCTNDAGSCEYLDVVYHSHDLGMLYSGILWSVIIGGLLVWGIWNRSHSSSRLTKTITSSIRRRFLPDTKSKFGRYFFGRTTKLQILLLVCITIYLTIFSFIGIRYKTWITPVKKMPGVYNRRSSIGPLADRVGILAYALTPLSILLGSRESLLSVVTGLPYQNFNFLHRWLGHIILLQSLLHTILWLVVELRFYQPQPKVAKEWIVQPYIIWGVVAMILLLILWVLSTSWSRKKCGYEFFRKAHYLLAILYIVACWLHWKQLQCFMLPSLLLWILDRSIRLIRTWLIHYKVLPNGKGGLFEPIQAKLTYHDSDILRLDFDNPNTTTYEIGQHFYICFLKGSIWQSHPFTPLNLPNDSHGYLIRAKKGETKKIMDFNSDLTTPIILTGPYGVDIMKDLEIEDNVLCIAGGTGITFVLPILLHLSKFGLTKGRLIELVWVIRHEKDTEWIKSELEQLRKDENISITIKITRELKVSNSNNNSTISGSSTPMPISKNFDTLQMSGNQKEEIKEKLQNGDIVPISSYSNINNNNNITGEDSGCPCKPPVYTAGSSSSSSSEYKENNQIYDAEKAIEQGVEPHHRPDLRLSVKEFVQKTINGPTCVYVSGPGGMVSDVRDEVALCNDAKKVWNGEEKAEVRLIYDDRLE</sequence>
<keyword evidence="17" id="KW-1185">Reference proteome</keyword>
<dbReference type="EMBL" id="CP144099">
    <property type="protein sequence ID" value="WWC87107.1"/>
    <property type="molecule type" value="Genomic_DNA"/>
</dbReference>
<dbReference type="PANTHER" id="PTHR32361">
    <property type="entry name" value="FERRIC/CUPRIC REDUCTASE TRANSMEMBRANE COMPONENT"/>
    <property type="match status" value="1"/>
</dbReference>
<feature type="domain" description="FAD-binding 8" evidence="14">
    <location>
        <begin position="332"/>
        <end position="418"/>
    </location>
</feature>
<dbReference type="InterPro" id="IPR013130">
    <property type="entry name" value="Fe3_Rdtase_TM_dom"/>
</dbReference>
<dbReference type="SUPFAM" id="SSF52343">
    <property type="entry name" value="Ferredoxin reductase-like, C-terminal NADP-linked domain"/>
    <property type="match status" value="1"/>
</dbReference>
<dbReference type="GO" id="GO:0006879">
    <property type="term" value="P:intracellular iron ion homeostasis"/>
    <property type="evidence" value="ECO:0007669"/>
    <property type="project" value="TreeGrafter"/>
</dbReference>
<dbReference type="AlphaFoldDB" id="A0AAX4JP17"/>
<feature type="transmembrane region" description="Helical" evidence="12">
    <location>
        <begin position="236"/>
        <end position="258"/>
    </location>
</feature>
<dbReference type="InterPro" id="IPR051410">
    <property type="entry name" value="Ferric/Cupric_Reductase"/>
</dbReference>
<keyword evidence="8" id="KW-0560">Oxidoreductase</keyword>
<dbReference type="Proteomes" id="UP001355207">
    <property type="component" value="Chromosome 2"/>
</dbReference>
<dbReference type="GO" id="GO:0006826">
    <property type="term" value="P:iron ion transport"/>
    <property type="evidence" value="ECO:0007669"/>
    <property type="project" value="TreeGrafter"/>
</dbReference>
<reference evidence="16 17" key="1">
    <citation type="submission" date="2024-01" db="EMBL/GenBank/DDBJ databases">
        <title>Comparative genomics of Cryptococcus and Kwoniella reveals pathogenesis evolution and contrasting modes of karyotype evolution via chromosome fusion or intercentromeric recombination.</title>
        <authorList>
            <person name="Coelho M.A."/>
            <person name="David-Palma M."/>
            <person name="Shea T."/>
            <person name="Bowers K."/>
            <person name="McGinley-Smith S."/>
            <person name="Mohammad A.W."/>
            <person name="Gnirke A."/>
            <person name="Yurkov A.M."/>
            <person name="Nowrousian M."/>
            <person name="Sun S."/>
            <person name="Cuomo C.A."/>
            <person name="Heitman J."/>
        </authorList>
    </citation>
    <scope>NUCLEOTIDE SEQUENCE [LARGE SCALE GENOMIC DNA]</scope>
    <source>
        <strain evidence="16 17">CBS 6074</strain>
    </source>
</reference>
<keyword evidence="9" id="KW-0406">Ion transport</keyword>
<evidence type="ECO:0000259" key="14">
    <source>
        <dbReference type="Pfam" id="PF08022"/>
    </source>
</evidence>
<comment type="catalytic activity">
    <reaction evidence="11">
        <text>2 a Fe(II)-siderophore + NADP(+) + H(+) = 2 a Fe(III)-siderophore + NADPH</text>
        <dbReference type="Rhea" id="RHEA:28795"/>
        <dbReference type="Rhea" id="RHEA-COMP:11342"/>
        <dbReference type="Rhea" id="RHEA-COMP:11344"/>
        <dbReference type="ChEBI" id="CHEBI:15378"/>
        <dbReference type="ChEBI" id="CHEBI:29033"/>
        <dbReference type="ChEBI" id="CHEBI:29034"/>
        <dbReference type="ChEBI" id="CHEBI:57783"/>
        <dbReference type="ChEBI" id="CHEBI:58349"/>
        <dbReference type="EC" id="1.16.1.9"/>
    </reaction>
</comment>
<evidence type="ECO:0000256" key="2">
    <source>
        <dbReference type="ARBA" id="ARBA00012668"/>
    </source>
</evidence>
<dbReference type="PANTHER" id="PTHR32361:SF3">
    <property type="entry name" value="REDUCTASE, PUTATIVE (AFU_ORTHOLOGUE AFUA_6G13750)-RELATED"/>
    <property type="match status" value="1"/>
</dbReference>
<keyword evidence="10 12" id="KW-0472">Membrane</keyword>
<dbReference type="InterPro" id="IPR039261">
    <property type="entry name" value="FNR_nucleotide-bd"/>
</dbReference>
<dbReference type="Pfam" id="PF08030">
    <property type="entry name" value="NAD_binding_6"/>
    <property type="match status" value="1"/>
</dbReference>
<keyword evidence="3" id="KW-0813">Transport</keyword>
<dbReference type="GeneID" id="91092665"/>
<evidence type="ECO:0000256" key="3">
    <source>
        <dbReference type="ARBA" id="ARBA00022448"/>
    </source>
</evidence>
<keyword evidence="6" id="KW-0249">Electron transport</keyword>
<evidence type="ECO:0000256" key="10">
    <source>
        <dbReference type="ARBA" id="ARBA00023136"/>
    </source>
</evidence>
<evidence type="ECO:0000313" key="16">
    <source>
        <dbReference type="EMBL" id="WWC87107.1"/>
    </source>
</evidence>
<dbReference type="GO" id="GO:0015677">
    <property type="term" value="P:copper ion import"/>
    <property type="evidence" value="ECO:0007669"/>
    <property type="project" value="TreeGrafter"/>
</dbReference>
<feature type="transmembrane region" description="Helical" evidence="12">
    <location>
        <begin position="194"/>
        <end position="216"/>
    </location>
</feature>
<keyword evidence="5 12" id="KW-0812">Transmembrane</keyword>
<proteinExistence type="predicted"/>
<dbReference type="Gene3D" id="3.40.50.80">
    <property type="entry name" value="Nucleotide-binding domain of ferredoxin-NADP reductase (FNR) module"/>
    <property type="match status" value="1"/>
</dbReference>
<dbReference type="Pfam" id="PF01794">
    <property type="entry name" value="Ferric_reduct"/>
    <property type="match status" value="1"/>
</dbReference>
<dbReference type="GO" id="GO:0052851">
    <property type="term" value="F:ferric-chelate reductase (NADPH) activity"/>
    <property type="evidence" value="ECO:0007669"/>
    <property type="project" value="UniProtKB-EC"/>
</dbReference>
<name>A0AAX4JP17_9TREE</name>
<dbReference type="InterPro" id="IPR017938">
    <property type="entry name" value="Riboflavin_synthase-like_b-brl"/>
</dbReference>
<feature type="domain" description="Ferric oxidoreductase" evidence="13">
    <location>
        <begin position="160"/>
        <end position="282"/>
    </location>
</feature>
<evidence type="ECO:0000256" key="4">
    <source>
        <dbReference type="ARBA" id="ARBA00022475"/>
    </source>
</evidence>
<evidence type="ECO:0000256" key="11">
    <source>
        <dbReference type="ARBA" id="ARBA00048483"/>
    </source>
</evidence>
<dbReference type="Pfam" id="PF08022">
    <property type="entry name" value="FAD_binding_8"/>
    <property type="match status" value="1"/>
</dbReference>
<organism evidence="16 17">
    <name type="scientific">Kwoniella dendrophila CBS 6074</name>
    <dbReference type="NCBI Taxonomy" id="1295534"/>
    <lineage>
        <taxon>Eukaryota</taxon>
        <taxon>Fungi</taxon>
        <taxon>Dikarya</taxon>
        <taxon>Basidiomycota</taxon>
        <taxon>Agaricomycotina</taxon>
        <taxon>Tremellomycetes</taxon>
        <taxon>Tremellales</taxon>
        <taxon>Cryptococcaceae</taxon>
        <taxon>Kwoniella</taxon>
    </lineage>
</organism>
<dbReference type="SFLD" id="SFLDG01168">
    <property type="entry name" value="Ferric_reductase_subgroup_(FRE"/>
    <property type="match status" value="1"/>
</dbReference>
<protein>
    <recommendedName>
        <fullName evidence="2">ferric-chelate reductase (NADPH)</fullName>
        <ecNumber evidence="2">1.16.1.9</ecNumber>
    </recommendedName>
</protein>